<reference evidence="9" key="1">
    <citation type="submission" date="2020-11" db="EMBL/GenBank/DDBJ databases">
        <title>Nocardioides sp. CBS4Y-1, whole genome shotgun sequence.</title>
        <authorList>
            <person name="Tuo L."/>
        </authorList>
    </citation>
    <scope>NUCLEOTIDE SEQUENCE</scope>
    <source>
        <strain evidence="9">CBS4Y-1</strain>
    </source>
</reference>
<gene>
    <name evidence="9" type="ORF">ISG29_04050</name>
</gene>
<keyword evidence="4 7" id="KW-0812">Transmembrane</keyword>
<dbReference type="InterPro" id="IPR037185">
    <property type="entry name" value="EmrE-like"/>
</dbReference>
<dbReference type="PANTHER" id="PTHR30561">
    <property type="entry name" value="SMR FAMILY PROTON-DEPENDENT DRUG EFFLUX TRANSPORTER SUGE"/>
    <property type="match status" value="1"/>
</dbReference>
<keyword evidence="6 8" id="KW-0472">Membrane</keyword>
<feature type="transmembrane region" description="Helical" evidence="8">
    <location>
        <begin position="26"/>
        <end position="47"/>
    </location>
</feature>
<evidence type="ECO:0000256" key="2">
    <source>
        <dbReference type="ARBA" id="ARBA00022448"/>
    </source>
</evidence>
<feature type="transmembrane region" description="Helical" evidence="8">
    <location>
        <begin position="85"/>
        <end position="104"/>
    </location>
</feature>
<proteinExistence type="inferred from homology"/>
<evidence type="ECO:0000256" key="1">
    <source>
        <dbReference type="ARBA" id="ARBA00004651"/>
    </source>
</evidence>
<evidence type="ECO:0000313" key="10">
    <source>
        <dbReference type="Proteomes" id="UP000656804"/>
    </source>
</evidence>
<dbReference type="PANTHER" id="PTHR30561:SF1">
    <property type="entry name" value="MULTIDRUG TRANSPORTER EMRE"/>
    <property type="match status" value="1"/>
</dbReference>
<dbReference type="InterPro" id="IPR045324">
    <property type="entry name" value="Small_multidrug_res"/>
</dbReference>
<dbReference type="Pfam" id="PF00893">
    <property type="entry name" value="Multi_Drug_Res"/>
    <property type="match status" value="1"/>
</dbReference>
<comment type="caution">
    <text evidence="9">The sequence shown here is derived from an EMBL/GenBank/DDBJ whole genome shotgun (WGS) entry which is preliminary data.</text>
</comment>
<evidence type="ECO:0000256" key="8">
    <source>
        <dbReference type="SAM" id="Phobius"/>
    </source>
</evidence>
<dbReference type="RefSeq" id="WP_194502020.1">
    <property type="nucleotide sequence ID" value="NZ_JADIVZ010000001.1"/>
</dbReference>
<dbReference type="Proteomes" id="UP000656804">
    <property type="component" value="Unassembled WGS sequence"/>
</dbReference>
<organism evidence="9 10">
    <name type="scientific">Nocardioides acrostichi</name>
    <dbReference type="NCBI Taxonomy" id="2784339"/>
    <lineage>
        <taxon>Bacteria</taxon>
        <taxon>Bacillati</taxon>
        <taxon>Actinomycetota</taxon>
        <taxon>Actinomycetes</taxon>
        <taxon>Propionibacteriales</taxon>
        <taxon>Nocardioidaceae</taxon>
        <taxon>Nocardioides</taxon>
    </lineage>
</organism>
<comment type="similarity">
    <text evidence="7">Belongs to the drug/metabolite transporter (DMT) superfamily. Small multidrug resistance (SMR) (TC 2.A.7.1) family.</text>
</comment>
<dbReference type="GO" id="GO:0005886">
    <property type="term" value="C:plasma membrane"/>
    <property type="evidence" value="ECO:0007669"/>
    <property type="project" value="UniProtKB-SubCell"/>
</dbReference>
<keyword evidence="3" id="KW-1003">Cell membrane</keyword>
<dbReference type="GO" id="GO:0022857">
    <property type="term" value="F:transmembrane transporter activity"/>
    <property type="evidence" value="ECO:0007669"/>
    <property type="project" value="InterPro"/>
</dbReference>
<dbReference type="FunFam" id="1.10.3730.20:FF:000001">
    <property type="entry name" value="Quaternary ammonium compound resistance transporter SugE"/>
    <property type="match status" value="1"/>
</dbReference>
<protein>
    <submittedName>
        <fullName evidence="9">Multidrug efflux SMR transporter</fullName>
    </submittedName>
</protein>
<evidence type="ECO:0000256" key="5">
    <source>
        <dbReference type="ARBA" id="ARBA00022989"/>
    </source>
</evidence>
<keyword evidence="10" id="KW-1185">Reference proteome</keyword>
<dbReference type="AlphaFoldDB" id="A0A930V088"/>
<dbReference type="InterPro" id="IPR000390">
    <property type="entry name" value="Small_drug/metabolite_transptr"/>
</dbReference>
<dbReference type="Gene3D" id="1.10.3730.20">
    <property type="match status" value="1"/>
</dbReference>
<comment type="subcellular location">
    <subcellularLocation>
        <location evidence="1 7">Cell membrane</location>
        <topology evidence="1 7">Multi-pass membrane protein</topology>
    </subcellularLocation>
</comment>
<keyword evidence="2" id="KW-0813">Transport</keyword>
<sequence length="107" mass="10848">MVYLLLGVAIVLEVIGTSLLRATDGFTRLLPSLGVVIGYGGAALLLSHVVKHLPVGVTYAIWSAVGTALVVTIGVTVLGDRFTPAVGLGLVMVVAGVVVLNLSGSTH</sequence>
<feature type="transmembrane region" description="Helical" evidence="8">
    <location>
        <begin position="59"/>
        <end position="79"/>
    </location>
</feature>
<evidence type="ECO:0000256" key="6">
    <source>
        <dbReference type="ARBA" id="ARBA00023136"/>
    </source>
</evidence>
<evidence type="ECO:0000256" key="3">
    <source>
        <dbReference type="ARBA" id="ARBA00022475"/>
    </source>
</evidence>
<dbReference type="EMBL" id="JADIVZ010000001">
    <property type="protein sequence ID" value="MBF4160849.1"/>
    <property type="molecule type" value="Genomic_DNA"/>
</dbReference>
<accession>A0A930V088</accession>
<keyword evidence="5 8" id="KW-1133">Transmembrane helix</keyword>
<name>A0A930V088_9ACTN</name>
<evidence type="ECO:0000256" key="4">
    <source>
        <dbReference type="ARBA" id="ARBA00022692"/>
    </source>
</evidence>
<dbReference type="SUPFAM" id="SSF103481">
    <property type="entry name" value="Multidrug resistance efflux transporter EmrE"/>
    <property type="match status" value="1"/>
</dbReference>
<evidence type="ECO:0000313" key="9">
    <source>
        <dbReference type="EMBL" id="MBF4160849.1"/>
    </source>
</evidence>
<evidence type="ECO:0000256" key="7">
    <source>
        <dbReference type="RuleBase" id="RU003942"/>
    </source>
</evidence>